<proteinExistence type="predicted"/>
<evidence type="ECO:0000256" key="1">
    <source>
        <dbReference type="SAM" id="MobiDB-lite"/>
    </source>
</evidence>
<accession>A0A151GBK4</accession>
<protein>
    <submittedName>
        <fullName evidence="2">Uncharacterized protein</fullName>
    </submittedName>
</protein>
<dbReference type="RefSeq" id="XP_040653777.1">
    <property type="nucleotide sequence ID" value="XM_040803673.1"/>
</dbReference>
<dbReference type="InParanoid" id="A0A151GBK4"/>
<evidence type="ECO:0000313" key="3">
    <source>
        <dbReference type="Proteomes" id="UP000076580"/>
    </source>
</evidence>
<dbReference type="Proteomes" id="UP000076580">
    <property type="component" value="Chromosome 03"/>
</dbReference>
<reference evidence="2 3" key="1">
    <citation type="journal article" date="2016" name="Sci. Rep.">
        <title>Insights into Adaptations to a Near-Obligate Nematode Endoparasitic Lifestyle from the Finished Genome of Drechmeria coniospora.</title>
        <authorList>
            <person name="Zhang L."/>
            <person name="Zhou Z."/>
            <person name="Guo Q."/>
            <person name="Fokkens L."/>
            <person name="Miskei M."/>
            <person name="Pocsi I."/>
            <person name="Zhang W."/>
            <person name="Chen M."/>
            <person name="Wang L."/>
            <person name="Sun Y."/>
            <person name="Donzelli B.G."/>
            <person name="Gibson D.M."/>
            <person name="Nelson D.R."/>
            <person name="Luo J.G."/>
            <person name="Rep M."/>
            <person name="Liu H."/>
            <person name="Yang S."/>
            <person name="Wang J."/>
            <person name="Krasnoff S.B."/>
            <person name="Xu Y."/>
            <person name="Molnar I."/>
            <person name="Lin M."/>
        </authorList>
    </citation>
    <scope>NUCLEOTIDE SEQUENCE [LARGE SCALE GENOMIC DNA]</scope>
    <source>
        <strain evidence="2 3">ARSEF 6962</strain>
    </source>
</reference>
<dbReference type="GeneID" id="63719026"/>
<keyword evidence="3" id="KW-1185">Reference proteome</keyword>
<organism evidence="2 3">
    <name type="scientific">Drechmeria coniospora</name>
    <name type="common">Nematophagous fungus</name>
    <name type="synonym">Meria coniospora</name>
    <dbReference type="NCBI Taxonomy" id="98403"/>
    <lineage>
        <taxon>Eukaryota</taxon>
        <taxon>Fungi</taxon>
        <taxon>Dikarya</taxon>
        <taxon>Ascomycota</taxon>
        <taxon>Pezizomycotina</taxon>
        <taxon>Sordariomycetes</taxon>
        <taxon>Hypocreomycetidae</taxon>
        <taxon>Hypocreales</taxon>
        <taxon>Ophiocordycipitaceae</taxon>
        <taxon>Drechmeria</taxon>
    </lineage>
</organism>
<feature type="region of interest" description="Disordered" evidence="1">
    <location>
        <begin position="38"/>
        <end position="59"/>
    </location>
</feature>
<sequence>MASRPDPAFGVCCTGAVRAASPPYLHLGDGKVKVAAEARKPAARREHSERSGTALRQREYRSRVSTWRLDLSFAAGSSAPERWQGRIMRPPCNTCNVPYRSTNGPQQLLA</sequence>
<dbReference type="EMBL" id="LAYC01000003">
    <property type="protein sequence ID" value="KYK54425.1"/>
    <property type="molecule type" value="Genomic_DNA"/>
</dbReference>
<gene>
    <name evidence="2" type="ORF">DCS_06383</name>
</gene>
<comment type="caution">
    <text evidence="2">The sequence shown here is derived from an EMBL/GenBank/DDBJ whole genome shotgun (WGS) entry which is preliminary data.</text>
</comment>
<name>A0A151GBK4_DRECN</name>
<dbReference type="AlphaFoldDB" id="A0A151GBK4"/>
<evidence type="ECO:0000313" key="2">
    <source>
        <dbReference type="EMBL" id="KYK54425.1"/>
    </source>
</evidence>